<evidence type="ECO:0000313" key="10">
    <source>
        <dbReference type="Proteomes" id="UP000712157"/>
    </source>
</evidence>
<dbReference type="PANTHER" id="PTHR30572">
    <property type="entry name" value="MEMBRANE COMPONENT OF TRANSPORTER-RELATED"/>
    <property type="match status" value="1"/>
</dbReference>
<dbReference type="Pfam" id="PF02687">
    <property type="entry name" value="FtsX"/>
    <property type="match status" value="2"/>
</dbReference>
<organism evidence="9 10">
    <name type="scientific">Diplocloster agilis</name>
    <dbReference type="NCBI Taxonomy" id="2850323"/>
    <lineage>
        <taxon>Bacteria</taxon>
        <taxon>Bacillati</taxon>
        <taxon>Bacillota</taxon>
        <taxon>Clostridia</taxon>
        <taxon>Lachnospirales</taxon>
        <taxon>Lachnospiraceae</taxon>
        <taxon>Diplocloster</taxon>
    </lineage>
</organism>
<feature type="transmembrane region" description="Helical" evidence="7">
    <location>
        <begin position="357"/>
        <end position="376"/>
    </location>
</feature>
<name>A0A949K4I6_9FIRM</name>
<feature type="domain" description="ABC3 transporter permease C-terminal" evidence="8">
    <location>
        <begin position="728"/>
        <end position="844"/>
    </location>
</feature>
<evidence type="ECO:0000256" key="1">
    <source>
        <dbReference type="ARBA" id="ARBA00004651"/>
    </source>
</evidence>
<feature type="domain" description="ABC3 transporter permease C-terminal" evidence="8">
    <location>
        <begin position="277"/>
        <end position="391"/>
    </location>
</feature>
<dbReference type="InterPro" id="IPR003838">
    <property type="entry name" value="ABC3_permease_C"/>
</dbReference>
<evidence type="ECO:0000313" key="9">
    <source>
        <dbReference type="EMBL" id="MBU9735373.1"/>
    </source>
</evidence>
<comment type="similarity">
    <text evidence="6">Belongs to the ABC-4 integral membrane protein family.</text>
</comment>
<feature type="transmembrane region" description="Helical" evidence="7">
    <location>
        <begin position="270"/>
        <end position="292"/>
    </location>
</feature>
<keyword evidence="10" id="KW-1185">Reference proteome</keyword>
<dbReference type="AlphaFoldDB" id="A0A949K4I6"/>
<feature type="transmembrane region" description="Helical" evidence="7">
    <location>
        <begin position="777"/>
        <end position="804"/>
    </location>
</feature>
<reference evidence="9" key="1">
    <citation type="submission" date="2021-06" db="EMBL/GenBank/DDBJ databases">
        <title>Description of novel taxa of the family Lachnospiraceae.</title>
        <authorList>
            <person name="Chaplin A.V."/>
            <person name="Sokolova S.R."/>
            <person name="Pikina A.P."/>
            <person name="Korzhanova M."/>
            <person name="Belova V."/>
            <person name="Korostin D."/>
            <person name="Efimov B.A."/>
        </authorList>
    </citation>
    <scope>NUCLEOTIDE SEQUENCE</scope>
    <source>
        <strain evidence="9">ASD5720</strain>
    </source>
</reference>
<feature type="transmembrane region" description="Helical" evidence="7">
    <location>
        <begin position="433"/>
        <end position="452"/>
    </location>
</feature>
<dbReference type="RefSeq" id="WP_238720481.1">
    <property type="nucleotide sequence ID" value="NZ_JAHQCW010000002.1"/>
</dbReference>
<dbReference type="PANTHER" id="PTHR30572:SF4">
    <property type="entry name" value="ABC TRANSPORTER PERMEASE YTRF"/>
    <property type="match status" value="1"/>
</dbReference>
<protein>
    <submittedName>
        <fullName evidence="9">ABC transporter permease</fullName>
    </submittedName>
</protein>
<feature type="transmembrane region" description="Helical" evidence="7">
    <location>
        <begin position="816"/>
        <end position="841"/>
    </location>
</feature>
<keyword evidence="2" id="KW-1003">Cell membrane</keyword>
<dbReference type="EMBL" id="JAHQCW010000002">
    <property type="protein sequence ID" value="MBU9735373.1"/>
    <property type="molecule type" value="Genomic_DNA"/>
</dbReference>
<evidence type="ECO:0000256" key="6">
    <source>
        <dbReference type="ARBA" id="ARBA00038076"/>
    </source>
</evidence>
<keyword evidence="3 7" id="KW-0812">Transmembrane</keyword>
<keyword evidence="4 7" id="KW-1133">Transmembrane helix</keyword>
<dbReference type="GO" id="GO:0022857">
    <property type="term" value="F:transmembrane transporter activity"/>
    <property type="evidence" value="ECO:0007669"/>
    <property type="project" value="TreeGrafter"/>
</dbReference>
<proteinExistence type="inferred from homology"/>
<dbReference type="Proteomes" id="UP000712157">
    <property type="component" value="Unassembled WGS sequence"/>
</dbReference>
<evidence type="ECO:0000256" key="2">
    <source>
        <dbReference type="ARBA" id="ARBA00022475"/>
    </source>
</evidence>
<comment type="subcellular location">
    <subcellularLocation>
        <location evidence="1">Cell membrane</location>
        <topology evidence="1">Multi-pass membrane protein</topology>
    </subcellularLocation>
</comment>
<comment type="caution">
    <text evidence="9">The sequence shown here is derived from an EMBL/GenBank/DDBJ whole genome shotgun (WGS) entry which is preliminary data.</text>
</comment>
<evidence type="ECO:0000259" key="8">
    <source>
        <dbReference type="Pfam" id="PF02687"/>
    </source>
</evidence>
<evidence type="ECO:0000256" key="3">
    <source>
        <dbReference type="ARBA" id="ARBA00022692"/>
    </source>
</evidence>
<evidence type="ECO:0000256" key="4">
    <source>
        <dbReference type="ARBA" id="ARBA00022989"/>
    </source>
</evidence>
<dbReference type="InterPro" id="IPR050250">
    <property type="entry name" value="Macrolide_Exporter_MacB"/>
</dbReference>
<keyword evidence="5 7" id="KW-0472">Membrane</keyword>
<dbReference type="GO" id="GO:0005886">
    <property type="term" value="C:plasma membrane"/>
    <property type="evidence" value="ECO:0007669"/>
    <property type="project" value="UniProtKB-SubCell"/>
</dbReference>
<sequence length="854" mass="95148">MRKNTKRTPMLKTLTKASYRANRSRNLVAILAIVLTTVMFTSLFVLSESMMENLRQMNFRQAGTYSHMSFKYLTGEQAELLKTHPEITGWGESIVIGIAEDEGLKNRQVEIRYADDTYAAYSYAYPTTGAMPIGKYDIALDTAVLDALGLPYELGQKITLHWRDDLNSEALTGQEFVLCGYWEGNASSLAGMAFVSKQFAAEKYDGTDIAGQIAKNQVGGTHMLSVMVKQESNLEETAQQILTDLNVPELSYGVNWAYDPQIKYAGISDLIPMLLGMILVFVSGYLIIYNIFQISVVNDIQFYGKLKTLGTTGKQIRKLLYAQAGRLCLWGIPAGLLIGYGLGSLLVPVLILSERPFVSASPVIFLGAAIFAWVTVRISCRKPAKAAGKISPVEALKYSDVLVHGPETRKTKKGASISRMALSNLGRNKKRTATVICSLTLGMVLLSCVYAKNKSFDLDKYMRSQAISDFTVMDLSLSSTSGTFNPYGLTLSDQLIGRINQLKGLQDTASLYAQKTDLDLTPEVLDRMETFFERDNRQRYEAMQYDPYWIENYDEAKRQKKVKALVFGIDGFLPEMLTEDAYVLEGAFDAEKFQSGNYVIAGGYDTQNKKETQPTYQVGSKLTLNGKEYEVMAVIDPLYPAGIEGRNGEDAAYCMDFFLPAESFLQIFPDSSRCKYFFQVAEENQADAEKFLEDYRKNHDKNLSILSKATMAEQYRSETMSTVITGMAVSIIIAFVGILNFINSMVTAIVSRKKEFAMIQSVGMTTRQLRNMLIFEGLYYAVLTLAASYLTGTLAVGIGVRMLVASDWSSTFRFTILPLVVCTPVLLLFAVIVPCLCFRNIEKISLVDRLRAAE</sequence>
<gene>
    <name evidence="9" type="ORF">KTH89_02425</name>
</gene>
<accession>A0A949K4I6</accession>
<evidence type="ECO:0000256" key="7">
    <source>
        <dbReference type="SAM" id="Phobius"/>
    </source>
</evidence>
<evidence type="ECO:0000256" key="5">
    <source>
        <dbReference type="ARBA" id="ARBA00023136"/>
    </source>
</evidence>
<feature type="transmembrane region" description="Helical" evidence="7">
    <location>
        <begin position="327"/>
        <end position="351"/>
    </location>
</feature>
<feature type="transmembrane region" description="Helical" evidence="7">
    <location>
        <begin position="723"/>
        <end position="750"/>
    </location>
</feature>